<name>A0A1H4GPM9_9BACT</name>
<protein>
    <submittedName>
        <fullName evidence="1">Uncharacterized protein</fullName>
    </submittedName>
</protein>
<sequence>MTSEIIGPMTPKSLAQYHRNRQVDRLFDIGYLPPASKGFMHGRLQVADTVIGAFTCATDEAMLKGQTISHIIHDETGQVRGRIAISLSRCSSDEIYKARFLAENWTDQLGMAASIAIGYQVGTTISSRIQQEYGY</sequence>
<dbReference type="EMBL" id="FNRL01000051">
    <property type="protein sequence ID" value="SEB11566.1"/>
    <property type="molecule type" value="Genomic_DNA"/>
</dbReference>
<dbReference type="STRING" id="408074.SAMN05660909_05594"/>
<dbReference type="Proteomes" id="UP000199656">
    <property type="component" value="Unassembled WGS sequence"/>
</dbReference>
<evidence type="ECO:0000313" key="2">
    <source>
        <dbReference type="Proteomes" id="UP000199656"/>
    </source>
</evidence>
<proteinExistence type="predicted"/>
<keyword evidence="2" id="KW-1185">Reference proteome</keyword>
<organism evidence="1 2">
    <name type="scientific">Chitinophaga terrae</name>
    <name type="common">ex Kim and Jung 2007</name>
    <dbReference type="NCBI Taxonomy" id="408074"/>
    <lineage>
        <taxon>Bacteria</taxon>
        <taxon>Pseudomonadati</taxon>
        <taxon>Bacteroidota</taxon>
        <taxon>Chitinophagia</taxon>
        <taxon>Chitinophagales</taxon>
        <taxon>Chitinophagaceae</taxon>
        <taxon>Chitinophaga</taxon>
    </lineage>
</organism>
<reference evidence="2" key="1">
    <citation type="submission" date="2016-10" db="EMBL/GenBank/DDBJ databases">
        <authorList>
            <person name="Varghese N."/>
            <person name="Submissions S."/>
        </authorList>
    </citation>
    <scope>NUCLEOTIDE SEQUENCE [LARGE SCALE GENOMIC DNA]</scope>
    <source>
        <strain evidence="2">DSM 23920</strain>
    </source>
</reference>
<dbReference type="AlphaFoldDB" id="A0A1H4GPM9"/>
<evidence type="ECO:0000313" key="1">
    <source>
        <dbReference type="EMBL" id="SEB11566.1"/>
    </source>
</evidence>
<dbReference type="RefSeq" id="WP_089766247.1">
    <property type="nucleotide sequence ID" value="NZ_FNRL01000051.1"/>
</dbReference>
<gene>
    <name evidence="1" type="ORF">SAMN05660909_05594</name>
</gene>
<accession>A0A1H4GPM9</accession>